<protein>
    <submittedName>
        <fullName evidence="2">Uncharacterized protein</fullName>
    </submittedName>
</protein>
<sequence length="134" mass="14988">MGVPRFGGMKNINTASSEAFITREKGHSKPHQHRPILCVIVFLSVLLSMGVCVVLYNTGVIGDDAGPDLPKFCIECSGLSFVNQIEKNNVEVRREENKLKCCAKTPEQYTLLMQMMQAKLQLNRLVASKFIIFI</sequence>
<proteinExistence type="predicted"/>
<name>A0AAN8KIH5_PATCE</name>
<reference evidence="2 3" key="1">
    <citation type="submission" date="2024-01" db="EMBL/GenBank/DDBJ databases">
        <title>The genome of the rayed Mediterranean limpet Patella caerulea (Linnaeus, 1758).</title>
        <authorList>
            <person name="Anh-Thu Weber A."/>
            <person name="Halstead-Nussloch G."/>
        </authorList>
    </citation>
    <scope>NUCLEOTIDE SEQUENCE [LARGE SCALE GENOMIC DNA]</scope>
    <source>
        <strain evidence="2">AATW-2023a</strain>
        <tissue evidence="2">Whole specimen</tissue>
    </source>
</reference>
<keyword evidence="1" id="KW-0812">Transmembrane</keyword>
<organism evidence="2 3">
    <name type="scientific">Patella caerulea</name>
    <name type="common">Rayed Mediterranean limpet</name>
    <dbReference type="NCBI Taxonomy" id="87958"/>
    <lineage>
        <taxon>Eukaryota</taxon>
        <taxon>Metazoa</taxon>
        <taxon>Spiralia</taxon>
        <taxon>Lophotrochozoa</taxon>
        <taxon>Mollusca</taxon>
        <taxon>Gastropoda</taxon>
        <taxon>Patellogastropoda</taxon>
        <taxon>Patelloidea</taxon>
        <taxon>Patellidae</taxon>
        <taxon>Patella</taxon>
    </lineage>
</organism>
<evidence type="ECO:0000313" key="2">
    <source>
        <dbReference type="EMBL" id="KAK6195638.1"/>
    </source>
</evidence>
<feature type="transmembrane region" description="Helical" evidence="1">
    <location>
        <begin position="35"/>
        <end position="56"/>
    </location>
</feature>
<dbReference type="AlphaFoldDB" id="A0AAN8KIH5"/>
<keyword evidence="1" id="KW-0472">Membrane</keyword>
<keyword evidence="1" id="KW-1133">Transmembrane helix</keyword>
<comment type="caution">
    <text evidence="2">The sequence shown here is derived from an EMBL/GenBank/DDBJ whole genome shotgun (WGS) entry which is preliminary data.</text>
</comment>
<accession>A0AAN8KIH5</accession>
<gene>
    <name evidence="2" type="ORF">SNE40_001024</name>
</gene>
<dbReference type="EMBL" id="JAZGQO010000001">
    <property type="protein sequence ID" value="KAK6195638.1"/>
    <property type="molecule type" value="Genomic_DNA"/>
</dbReference>
<keyword evidence="3" id="KW-1185">Reference proteome</keyword>
<evidence type="ECO:0000256" key="1">
    <source>
        <dbReference type="SAM" id="Phobius"/>
    </source>
</evidence>
<dbReference type="Proteomes" id="UP001347796">
    <property type="component" value="Unassembled WGS sequence"/>
</dbReference>
<evidence type="ECO:0000313" key="3">
    <source>
        <dbReference type="Proteomes" id="UP001347796"/>
    </source>
</evidence>